<dbReference type="Proteomes" id="UP000321367">
    <property type="component" value="Unassembled WGS sequence"/>
</dbReference>
<dbReference type="AlphaFoldDB" id="A0A5C6ZVC1"/>
<dbReference type="PROSITE" id="PS51257">
    <property type="entry name" value="PROKAR_LIPOPROTEIN"/>
    <property type="match status" value="1"/>
</dbReference>
<dbReference type="RefSeq" id="WP_146931007.1">
    <property type="nucleotide sequence ID" value="NZ_CBCSHZ010000004.1"/>
</dbReference>
<feature type="signal peptide" evidence="1">
    <location>
        <begin position="1"/>
        <end position="21"/>
    </location>
</feature>
<gene>
    <name evidence="2" type="ORF">ES724_06170</name>
</gene>
<sequence length="180" mass="19719">MKTIKLSLLAILFLAFSSCSKDDDSSSDLNSSMIVGEWNLSSLNYAGKTEVNFQETNYTTTYSGVAENIDYTLTFNADNTFKSQGGYDVNLTTEGISQIFSISDFSSSGDWSVDGNILKTSTNFAQMSNNDMAEAESAGEVIIQEMTENRIVLTVDQVSKFNESGFENIATISGEYVLTR</sequence>
<organism evidence="2 3">
    <name type="scientific">Gillisia hiemivivida</name>
    <dbReference type="NCBI Taxonomy" id="291190"/>
    <lineage>
        <taxon>Bacteria</taxon>
        <taxon>Pseudomonadati</taxon>
        <taxon>Bacteroidota</taxon>
        <taxon>Flavobacteriia</taxon>
        <taxon>Flavobacteriales</taxon>
        <taxon>Flavobacteriaceae</taxon>
        <taxon>Gillisia</taxon>
    </lineage>
</organism>
<feature type="chain" id="PRO_5022853276" evidence="1">
    <location>
        <begin position="22"/>
        <end position="180"/>
    </location>
</feature>
<proteinExistence type="predicted"/>
<dbReference type="EMBL" id="VORY01000004">
    <property type="protein sequence ID" value="TXD94591.1"/>
    <property type="molecule type" value="Genomic_DNA"/>
</dbReference>
<comment type="caution">
    <text evidence="2">The sequence shown here is derived from an EMBL/GenBank/DDBJ whole genome shotgun (WGS) entry which is preliminary data.</text>
</comment>
<name>A0A5C6ZVC1_9FLAO</name>
<accession>A0A5C6ZVC1</accession>
<evidence type="ECO:0000256" key="1">
    <source>
        <dbReference type="SAM" id="SignalP"/>
    </source>
</evidence>
<evidence type="ECO:0000313" key="3">
    <source>
        <dbReference type="Proteomes" id="UP000321367"/>
    </source>
</evidence>
<reference evidence="2 3" key="1">
    <citation type="submission" date="2019-08" db="EMBL/GenBank/DDBJ databases">
        <title>Genome sequence of Gillisia hiemivivida IC154 (type strain).</title>
        <authorList>
            <person name="Bowman J.P."/>
        </authorList>
    </citation>
    <scope>NUCLEOTIDE SEQUENCE [LARGE SCALE GENOMIC DNA]</scope>
    <source>
        <strain evidence="2 3">IC154</strain>
    </source>
</reference>
<dbReference type="OrthoDB" id="1426588at2"/>
<keyword evidence="3" id="KW-1185">Reference proteome</keyword>
<evidence type="ECO:0000313" key="2">
    <source>
        <dbReference type="EMBL" id="TXD94591.1"/>
    </source>
</evidence>
<keyword evidence="1" id="KW-0732">Signal</keyword>
<protein>
    <submittedName>
        <fullName evidence="2">Uncharacterized protein</fullName>
    </submittedName>
</protein>